<dbReference type="eggNOG" id="ENOG50330M9">
    <property type="taxonomic scope" value="Bacteria"/>
</dbReference>
<dbReference type="STRING" id="762903.Pedsa_1389"/>
<dbReference type="RefSeq" id="WP_013632454.1">
    <property type="nucleotide sequence ID" value="NC_015177.1"/>
</dbReference>
<name>F0SER5_PSESL</name>
<evidence type="ECO:0000313" key="1">
    <source>
        <dbReference type="EMBL" id="ADY51955.1"/>
    </source>
</evidence>
<dbReference type="KEGG" id="psn:Pedsa_1389"/>
<evidence type="ECO:0000313" key="2">
    <source>
        <dbReference type="Proteomes" id="UP000000310"/>
    </source>
</evidence>
<proteinExistence type="predicted"/>
<dbReference type="OrthoDB" id="1097715at2"/>
<dbReference type="AlphaFoldDB" id="F0SER5"/>
<protein>
    <recommendedName>
        <fullName evidence="3">DUF4251 domain-containing protein</fullName>
    </recommendedName>
</protein>
<gene>
    <name evidence="1" type="ordered locus">Pedsa_1389</name>
</gene>
<dbReference type="EMBL" id="CP002545">
    <property type="protein sequence ID" value="ADY51955.1"/>
    <property type="molecule type" value="Genomic_DNA"/>
</dbReference>
<dbReference type="InterPro" id="IPR025347">
    <property type="entry name" value="DUF4251"/>
</dbReference>
<sequence length="165" mass="18558">MKFIKMPVCLVITVLLGSVTLFAQVKGDKLKQLIKDQEYVFVAQSALSQRGTNINLTSEYDLKVGKTQIESYLPFYGRAYTAPMDPTEGGIKFTSKNFKYKEKLGKKGGWEIVIVPTDYKEINSMALSISENGYATLSVNSNQRSNISFYGYIMPKPEKKEKGEN</sequence>
<dbReference type="Pfam" id="PF14059">
    <property type="entry name" value="DUF4251"/>
    <property type="match status" value="1"/>
</dbReference>
<dbReference type="Proteomes" id="UP000000310">
    <property type="component" value="Chromosome"/>
</dbReference>
<reference evidence="2" key="2">
    <citation type="submission" date="2011-02" db="EMBL/GenBank/DDBJ databases">
        <title>The complete genome of Pedobacter saltans DSM 12145.</title>
        <authorList>
            <consortium name="US DOE Joint Genome Institute (JGI-PGF)"/>
            <person name="Lucas S."/>
            <person name="Copeland A."/>
            <person name="Lapidus A."/>
            <person name="Bruce D."/>
            <person name="Goodwin L."/>
            <person name="Pitluck S."/>
            <person name="Kyrpides N."/>
            <person name="Mavromatis K."/>
            <person name="Pagani I."/>
            <person name="Ivanova N."/>
            <person name="Ovchinnikova G."/>
            <person name="Lu M."/>
            <person name="Detter J.C."/>
            <person name="Han C."/>
            <person name="Land M."/>
            <person name="Hauser L."/>
            <person name="Markowitz V."/>
            <person name="Cheng J.-F."/>
            <person name="Hugenholtz P."/>
            <person name="Woyke T."/>
            <person name="Wu D."/>
            <person name="Tindall B."/>
            <person name="Pomrenke H.G."/>
            <person name="Brambilla E."/>
            <person name="Klenk H.-P."/>
            <person name="Eisen J.A."/>
        </authorList>
    </citation>
    <scope>NUCLEOTIDE SEQUENCE [LARGE SCALE GENOMIC DNA]</scope>
    <source>
        <strain evidence="2">ATCC 51119 / DSM 12145 / JCM 21818 / LMG 10337 / NBRC 100064 / NCIMB 13643</strain>
    </source>
</reference>
<organism evidence="1 2">
    <name type="scientific">Pseudopedobacter saltans (strain ATCC 51119 / DSM 12145 / JCM 21818 / CCUG 39354 / LMG 10337 / NBRC 100064 / NCIMB 13643)</name>
    <name type="common">Pedobacter saltans</name>
    <dbReference type="NCBI Taxonomy" id="762903"/>
    <lineage>
        <taxon>Bacteria</taxon>
        <taxon>Pseudomonadati</taxon>
        <taxon>Bacteroidota</taxon>
        <taxon>Sphingobacteriia</taxon>
        <taxon>Sphingobacteriales</taxon>
        <taxon>Sphingobacteriaceae</taxon>
        <taxon>Pseudopedobacter</taxon>
    </lineage>
</organism>
<dbReference type="Gene3D" id="2.40.128.410">
    <property type="match status" value="1"/>
</dbReference>
<reference evidence="1 2" key="1">
    <citation type="journal article" date="2011" name="Stand. Genomic Sci.">
        <title>Complete genome sequence of the gliding, heparinolytic Pedobacter saltans type strain (113).</title>
        <authorList>
            <person name="Liolios K."/>
            <person name="Sikorski J."/>
            <person name="Lu M."/>
            <person name="Nolan M."/>
            <person name="Lapidus A."/>
            <person name="Lucas S."/>
            <person name="Hammon N."/>
            <person name="Deshpande S."/>
            <person name="Cheng J.F."/>
            <person name="Tapia R."/>
            <person name="Han C."/>
            <person name="Goodwin L."/>
            <person name="Pitluck S."/>
            <person name="Huntemann M."/>
            <person name="Ivanova N."/>
            <person name="Pagani I."/>
            <person name="Mavromatis K."/>
            <person name="Ovchinikova G."/>
            <person name="Pati A."/>
            <person name="Chen A."/>
            <person name="Palaniappan K."/>
            <person name="Land M."/>
            <person name="Hauser L."/>
            <person name="Brambilla E.M."/>
            <person name="Kotsyurbenko O."/>
            <person name="Rohde M."/>
            <person name="Tindall B.J."/>
            <person name="Abt B."/>
            <person name="Goker M."/>
            <person name="Detter J.C."/>
            <person name="Woyke T."/>
            <person name="Bristow J."/>
            <person name="Eisen J.A."/>
            <person name="Markowitz V."/>
            <person name="Hugenholtz P."/>
            <person name="Klenk H.P."/>
            <person name="Kyrpides N.C."/>
        </authorList>
    </citation>
    <scope>NUCLEOTIDE SEQUENCE [LARGE SCALE GENOMIC DNA]</scope>
    <source>
        <strain evidence="2">ATCC 51119 / DSM 12145 / JCM 21818 / LMG 10337 / NBRC 100064 / NCIMB 13643</strain>
    </source>
</reference>
<keyword evidence="2" id="KW-1185">Reference proteome</keyword>
<evidence type="ECO:0008006" key="3">
    <source>
        <dbReference type="Google" id="ProtNLM"/>
    </source>
</evidence>
<dbReference type="HOGENOM" id="CLU_122390_1_0_10"/>
<accession>F0SER5</accession>